<feature type="compositionally biased region" description="Acidic residues" evidence="5">
    <location>
        <begin position="122"/>
        <end position="138"/>
    </location>
</feature>
<feature type="compositionally biased region" description="Basic and acidic residues" evidence="5">
    <location>
        <begin position="90"/>
        <end position="104"/>
    </location>
</feature>
<feature type="domain" description="ESF1 RRM" evidence="7">
    <location>
        <begin position="151"/>
        <end position="316"/>
    </location>
</feature>
<dbReference type="STRING" id="436907.A7TNS5"/>
<keyword evidence="3" id="KW-0175">Coiled coil</keyword>
<dbReference type="KEGG" id="vpo:Kpol_1016p8"/>
<dbReference type="AlphaFoldDB" id="A7TNS5"/>
<proteinExistence type="inferred from homology"/>
<keyword evidence="9" id="KW-1185">Reference proteome</keyword>
<feature type="compositionally biased region" description="Polar residues" evidence="5">
    <location>
        <begin position="613"/>
        <end position="622"/>
    </location>
</feature>
<feature type="region of interest" description="Disordered" evidence="5">
    <location>
        <begin position="195"/>
        <end position="243"/>
    </location>
</feature>
<feature type="compositionally biased region" description="Acidic residues" evidence="5">
    <location>
        <begin position="374"/>
        <end position="383"/>
    </location>
</feature>
<dbReference type="Proteomes" id="UP000000267">
    <property type="component" value="Unassembled WGS sequence"/>
</dbReference>
<accession>A7TNS5</accession>
<feature type="compositionally biased region" description="Low complexity" evidence="5">
    <location>
        <begin position="107"/>
        <end position="121"/>
    </location>
</feature>
<dbReference type="PhylomeDB" id="A7TNS5"/>
<dbReference type="InParanoid" id="A7TNS5"/>
<dbReference type="Pfam" id="PF08159">
    <property type="entry name" value="NUC153"/>
    <property type="match status" value="1"/>
</dbReference>
<dbReference type="FunCoup" id="A7TNS5">
    <property type="interactions" value="1197"/>
</dbReference>
<dbReference type="InterPro" id="IPR039754">
    <property type="entry name" value="Esf1"/>
</dbReference>
<feature type="region of interest" description="Disordered" evidence="5">
    <location>
        <begin position="1"/>
        <end position="26"/>
    </location>
</feature>
<comment type="subcellular location">
    <subcellularLocation>
        <location evidence="1">Nucleus</location>
        <location evidence="1">Nucleolus</location>
    </subcellularLocation>
</comment>
<evidence type="ECO:0000256" key="4">
    <source>
        <dbReference type="ARBA" id="ARBA00023242"/>
    </source>
</evidence>
<feature type="domain" description="NUC153" evidence="6">
    <location>
        <begin position="559"/>
        <end position="587"/>
    </location>
</feature>
<feature type="region of interest" description="Disordered" evidence="5">
    <location>
        <begin position="372"/>
        <end position="391"/>
    </location>
</feature>
<feature type="compositionally biased region" description="Basic and acidic residues" evidence="5">
    <location>
        <begin position="195"/>
        <end position="210"/>
    </location>
</feature>
<dbReference type="InterPro" id="IPR056750">
    <property type="entry name" value="RRM_ESF1"/>
</dbReference>
<evidence type="ECO:0000256" key="3">
    <source>
        <dbReference type="ARBA" id="ARBA00023054"/>
    </source>
</evidence>
<feature type="compositionally biased region" description="Acidic residues" evidence="5">
    <location>
        <begin position="431"/>
        <end position="444"/>
    </location>
</feature>
<feature type="region of interest" description="Disordered" evidence="5">
    <location>
        <begin position="530"/>
        <end position="555"/>
    </location>
</feature>
<name>A7TNS5_VANPO</name>
<feature type="region of interest" description="Disordered" evidence="5">
    <location>
        <begin position="71"/>
        <end position="151"/>
    </location>
</feature>
<dbReference type="HOGENOM" id="CLU_010564_0_1_1"/>
<dbReference type="GO" id="GO:0032040">
    <property type="term" value="C:small-subunit processome"/>
    <property type="evidence" value="ECO:0007669"/>
    <property type="project" value="EnsemblFungi"/>
</dbReference>
<evidence type="ECO:0000256" key="1">
    <source>
        <dbReference type="ARBA" id="ARBA00004604"/>
    </source>
</evidence>
<evidence type="ECO:0000313" key="9">
    <source>
        <dbReference type="Proteomes" id="UP000000267"/>
    </source>
</evidence>
<reference evidence="8 9" key="1">
    <citation type="journal article" date="2007" name="Proc. Natl. Acad. Sci. U.S.A.">
        <title>Independent sorting-out of thousands of duplicated gene pairs in two yeast species descended from a whole-genome duplication.</title>
        <authorList>
            <person name="Scannell D.R."/>
            <person name="Frank A.C."/>
            <person name="Conant G.C."/>
            <person name="Byrne K.P."/>
            <person name="Woolfit M."/>
            <person name="Wolfe K.H."/>
        </authorList>
    </citation>
    <scope>NUCLEOTIDE SEQUENCE [LARGE SCALE GENOMIC DNA]</scope>
    <source>
        <strain evidence="9">ATCC 22028 / DSM 70294 / BCRC 21397 / CBS 2163 / NBRC 10782 / NRRL Y-8283 / UCD 57-17</strain>
    </source>
</reference>
<dbReference type="PANTHER" id="PTHR12202">
    <property type="entry name" value="ESF1 HOMOLOG"/>
    <property type="match status" value="1"/>
</dbReference>
<feature type="compositionally biased region" description="Basic residues" evidence="5">
    <location>
        <begin position="453"/>
        <end position="463"/>
    </location>
</feature>
<protein>
    <submittedName>
        <fullName evidence="8">Uncharacterized protein</fullName>
    </submittedName>
</protein>
<dbReference type="eggNOG" id="KOG2318">
    <property type="taxonomic scope" value="Eukaryota"/>
</dbReference>
<evidence type="ECO:0000259" key="6">
    <source>
        <dbReference type="Pfam" id="PF08159"/>
    </source>
</evidence>
<feature type="compositionally biased region" description="Acidic residues" evidence="5">
    <location>
        <begin position="224"/>
        <end position="234"/>
    </location>
</feature>
<evidence type="ECO:0000256" key="2">
    <source>
        <dbReference type="ARBA" id="ARBA00009087"/>
    </source>
</evidence>
<dbReference type="OMA" id="DHDFAID"/>
<dbReference type="PANTHER" id="PTHR12202:SF0">
    <property type="entry name" value="ESF1 HOMOLOG"/>
    <property type="match status" value="1"/>
</dbReference>
<evidence type="ECO:0000256" key="5">
    <source>
        <dbReference type="SAM" id="MobiDB-lite"/>
    </source>
</evidence>
<feature type="compositionally biased region" description="Acidic residues" evidence="5">
    <location>
        <begin position="78"/>
        <end position="89"/>
    </location>
</feature>
<dbReference type="GO" id="GO:0003723">
    <property type="term" value="F:RNA binding"/>
    <property type="evidence" value="ECO:0007669"/>
    <property type="project" value="EnsemblFungi"/>
</dbReference>
<feature type="region of interest" description="Disordered" evidence="5">
    <location>
        <begin position="402"/>
        <end position="497"/>
    </location>
</feature>
<feature type="compositionally biased region" description="Basic residues" evidence="5">
    <location>
        <begin position="627"/>
        <end position="637"/>
    </location>
</feature>
<feature type="compositionally biased region" description="Basic residues" evidence="5">
    <location>
        <begin position="593"/>
        <end position="609"/>
    </location>
</feature>
<dbReference type="RefSeq" id="XP_001643926.1">
    <property type="nucleotide sequence ID" value="XM_001643876.1"/>
</dbReference>
<evidence type="ECO:0000259" key="7">
    <source>
        <dbReference type="Pfam" id="PF25121"/>
    </source>
</evidence>
<dbReference type="EMBL" id="DS480434">
    <property type="protein sequence ID" value="EDO16068.1"/>
    <property type="molecule type" value="Genomic_DNA"/>
</dbReference>
<dbReference type="InterPro" id="IPR012580">
    <property type="entry name" value="NUC153"/>
</dbReference>
<organism evidence="9">
    <name type="scientific">Vanderwaltozyma polyspora (strain ATCC 22028 / DSM 70294 / BCRC 21397 / CBS 2163 / NBRC 10782 / NRRL Y-8283 / UCD 57-17)</name>
    <name type="common">Kluyveromyces polysporus</name>
    <dbReference type="NCBI Taxonomy" id="436907"/>
    <lineage>
        <taxon>Eukaryota</taxon>
        <taxon>Fungi</taxon>
        <taxon>Dikarya</taxon>
        <taxon>Ascomycota</taxon>
        <taxon>Saccharomycotina</taxon>
        <taxon>Saccharomycetes</taxon>
        <taxon>Saccharomycetales</taxon>
        <taxon>Saccharomycetaceae</taxon>
        <taxon>Vanderwaltozyma</taxon>
    </lineage>
</organism>
<keyword evidence="4" id="KW-0539">Nucleus</keyword>
<dbReference type="OrthoDB" id="431825at2759"/>
<dbReference type="GO" id="GO:0006364">
    <property type="term" value="P:rRNA processing"/>
    <property type="evidence" value="ECO:0007669"/>
    <property type="project" value="EnsemblFungi"/>
</dbReference>
<feature type="compositionally biased region" description="Basic and acidic residues" evidence="5">
    <location>
        <begin position="471"/>
        <end position="488"/>
    </location>
</feature>
<feature type="region of interest" description="Disordered" evidence="5">
    <location>
        <begin position="590"/>
        <end position="637"/>
    </location>
</feature>
<sequence length="637" mass="73917">MSGEDSMKQSSDPRFSGIYSDPKFKNSKRKNIKIKLDDRFDKSDLQIKHKSKVDKYGRKLKDVKDNKELEDFDKYFEKEDEEDKEEEIGTEAKVKVLDRARGEVPSDYESSSEEFTSSDSESSGESEVDSDEESEDEVETSKPESGDSSKTLAVVNLDWDYVKSQDLMITFSSFLPKGGKIEKICIYPSEFGKERMAREEVEGPPRELFNKKKNKKSSKKSSKDDDEDDESDSDVDIRELYEEGDAEKDVDSKALRQYQLERLRYYYAVVYCNNIASAESIYENCDGTEYESSANIFDLRYVPDGTEFDDEPRDECLQLPKNYKVRQFTTDALQHSNVKLTWDETPADRVEIAKRAFTQKEIEEMDFKAYLASDSDESEEEPNDDVKNKLKSLVSQSTTIGDKSIFDDKGDNNEEDDVDMEITFTPGLGEGGEDGDEDKDNEETTIEKVRRKEKERRKARKDKLKQLKQQSENEKKEKLKELKKERNGNGKNTNVDAKAKAELELLMMDDETESTSTLNKKAHFNMNEIVRSEKEKGKKSKYQDKNKIVEDDFKPDLNDPRFKEIFEDHDFAIDPTQSEFKETTAMKEILKERSRRSNKNKSNNKRKHLSSNDNNQKKNISNLVDKIKRKEKKMKHK</sequence>
<evidence type="ECO:0000313" key="8">
    <source>
        <dbReference type="EMBL" id="EDO16068.1"/>
    </source>
</evidence>
<dbReference type="GeneID" id="5544217"/>
<comment type="similarity">
    <text evidence="2">Belongs to the ESF1 family.</text>
</comment>
<feature type="compositionally biased region" description="Basic residues" evidence="5">
    <location>
        <begin position="211"/>
        <end position="220"/>
    </location>
</feature>
<gene>
    <name evidence="8" type="ORF">Kpol_1016p8</name>
</gene>
<dbReference type="Pfam" id="PF25121">
    <property type="entry name" value="RRM_ESF1"/>
    <property type="match status" value="1"/>
</dbReference>